<dbReference type="PANTHER" id="PTHR35006">
    <property type="entry name" value="GLYOXALASE FAMILY PROTEIN (AFU_ORTHOLOGUE AFUA_5G14830)"/>
    <property type="match status" value="1"/>
</dbReference>
<dbReference type="AlphaFoldDB" id="A0A8H6QB01"/>
<dbReference type="EMBL" id="JACBAE010001249">
    <property type="protein sequence ID" value="KAF7169099.1"/>
    <property type="molecule type" value="Genomic_DNA"/>
</dbReference>
<dbReference type="PANTHER" id="PTHR35006:SF2">
    <property type="entry name" value="GLYOXALASE FAMILY PROTEIN (AFU_ORTHOLOGUE AFUA_5G14830)"/>
    <property type="match status" value="1"/>
</dbReference>
<dbReference type="SUPFAM" id="SSF54593">
    <property type="entry name" value="Glyoxalase/Bleomycin resistance protein/Dihydroxybiphenyl dioxygenase"/>
    <property type="match status" value="1"/>
</dbReference>
<dbReference type="CDD" id="cd07262">
    <property type="entry name" value="VOC_like"/>
    <property type="match status" value="1"/>
</dbReference>
<comment type="caution">
    <text evidence="1">The sequence shown here is derived from an EMBL/GenBank/DDBJ whole genome shotgun (WGS) entry which is preliminary data.</text>
</comment>
<dbReference type="Gene3D" id="3.10.180.10">
    <property type="entry name" value="2,3-Dihydroxybiphenyl 1,2-Dioxygenase, domain 1"/>
    <property type="match status" value="1"/>
</dbReference>
<organism evidence="1 2">
    <name type="scientific">Aspergillus felis</name>
    <dbReference type="NCBI Taxonomy" id="1287682"/>
    <lineage>
        <taxon>Eukaryota</taxon>
        <taxon>Fungi</taxon>
        <taxon>Dikarya</taxon>
        <taxon>Ascomycota</taxon>
        <taxon>Pezizomycotina</taxon>
        <taxon>Eurotiomycetes</taxon>
        <taxon>Eurotiomycetidae</taxon>
        <taxon>Eurotiales</taxon>
        <taxon>Aspergillaceae</taxon>
        <taxon>Aspergillus</taxon>
        <taxon>Aspergillus subgen. Fumigati</taxon>
    </lineage>
</organism>
<protein>
    <recommendedName>
        <fullName evidence="3">VOC domain-containing protein</fullName>
    </recommendedName>
</protein>
<evidence type="ECO:0000313" key="1">
    <source>
        <dbReference type="EMBL" id="KAF7169099.1"/>
    </source>
</evidence>
<gene>
    <name evidence="1" type="ORF">CNMCM5623_001907</name>
</gene>
<reference evidence="1" key="1">
    <citation type="submission" date="2020-06" db="EMBL/GenBank/DDBJ databases">
        <title>Draft genome sequences of strains closely related to Aspergillus parafelis and Aspergillus hiratsukae.</title>
        <authorList>
            <person name="Dos Santos R.A.C."/>
            <person name="Rivero-Menendez O."/>
            <person name="Steenwyk J.L."/>
            <person name="Mead M.E."/>
            <person name="Goldman G.H."/>
            <person name="Alastruey-Izquierdo A."/>
            <person name="Rokas A."/>
        </authorList>
    </citation>
    <scope>NUCLEOTIDE SEQUENCE</scope>
    <source>
        <strain evidence="1">CNM-CM5623</strain>
    </source>
</reference>
<accession>A0A8H6QB01</accession>
<dbReference type="InterPro" id="IPR029068">
    <property type="entry name" value="Glyas_Bleomycin-R_OHBP_Dase"/>
</dbReference>
<evidence type="ECO:0000313" key="2">
    <source>
        <dbReference type="Proteomes" id="UP000654922"/>
    </source>
</evidence>
<name>A0A8H6QB01_9EURO</name>
<evidence type="ECO:0008006" key="3">
    <source>
        <dbReference type="Google" id="ProtNLM"/>
    </source>
</evidence>
<proteinExistence type="predicted"/>
<dbReference type="Proteomes" id="UP000654922">
    <property type="component" value="Unassembled WGS sequence"/>
</dbReference>
<sequence>MAIDHLGIRVPPRMFSATLTFYLSALKPFGYKEMMKPIENCVGLGIDRPEFFITADTEVHENQKIHLAFKAENHATVDAFYSAGITAGGTCNGPPGPRPEYNQPSYYAAFVFDPVGNNIEASYE</sequence>
<dbReference type="OrthoDB" id="10249419at2759"/>